<dbReference type="EMBL" id="JAOVQN010000028">
    <property type="protein sequence ID" value="MCU9840103.1"/>
    <property type="molecule type" value="Genomic_DNA"/>
</dbReference>
<comment type="caution">
    <text evidence="1">The sequence shown here is derived from an EMBL/GenBank/DDBJ whole genome shotgun (WGS) entry which is preliminary data.</text>
</comment>
<evidence type="ECO:0000313" key="1">
    <source>
        <dbReference type="EMBL" id="MCU9840103.1"/>
    </source>
</evidence>
<gene>
    <name evidence="1" type="ORF">OEZ49_20260</name>
</gene>
<dbReference type="Proteomes" id="UP001321014">
    <property type="component" value="Unassembled WGS sequence"/>
</dbReference>
<dbReference type="RefSeq" id="WP_263389988.1">
    <property type="nucleotide sequence ID" value="NZ_JAOVQN010000028.1"/>
</dbReference>
<name>A0ABT2X1V0_9RHOB</name>
<evidence type="ECO:0000313" key="2">
    <source>
        <dbReference type="Proteomes" id="UP001321014"/>
    </source>
</evidence>
<keyword evidence="2" id="KW-1185">Reference proteome</keyword>
<organism evidence="1 2">
    <name type="scientific">Ruegeria marisflavi</name>
    <dbReference type="NCBI Taxonomy" id="2984152"/>
    <lineage>
        <taxon>Bacteria</taxon>
        <taxon>Pseudomonadati</taxon>
        <taxon>Pseudomonadota</taxon>
        <taxon>Alphaproteobacteria</taxon>
        <taxon>Rhodobacterales</taxon>
        <taxon>Roseobacteraceae</taxon>
        <taxon>Ruegeria</taxon>
    </lineage>
</organism>
<reference evidence="1 2" key="1">
    <citation type="submission" date="2022-10" db="EMBL/GenBank/DDBJ databases">
        <title>Ruegeria sp. nov., isolated from ocean surface water.</title>
        <authorList>
            <person name="He W."/>
            <person name="Wang L."/>
            <person name="Zhang D.-F."/>
        </authorList>
    </citation>
    <scope>NUCLEOTIDE SEQUENCE [LARGE SCALE GENOMIC DNA]</scope>
    <source>
        <strain evidence="1 2">WL0004</strain>
    </source>
</reference>
<sequence length="117" mass="12548">MNAIKTMPLTAPNGSAVIDCETAALIRAVMLPLFEAAQSWPELIDAMQKRGYGLAFRGGAFCITETETGARLCGLRFLGLTMEHLIDRLGRPCVKAAPGGTADGYLMRNPPVRAAMH</sequence>
<protein>
    <submittedName>
        <fullName evidence="1">Uncharacterized protein</fullName>
    </submittedName>
</protein>
<proteinExistence type="predicted"/>
<accession>A0ABT2X1V0</accession>